<keyword evidence="6" id="KW-1185">Reference proteome</keyword>
<feature type="compositionally biased region" description="Basic and acidic residues" evidence="2">
    <location>
        <begin position="229"/>
        <end position="242"/>
    </location>
</feature>
<evidence type="ECO:0000313" key="5">
    <source>
        <dbReference type="EMBL" id="CAK9270178.1"/>
    </source>
</evidence>
<dbReference type="Pfam" id="PF12068">
    <property type="entry name" value="PH_RBD"/>
    <property type="match status" value="1"/>
</dbReference>
<keyword evidence="3" id="KW-1133">Transmembrane helix</keyword>
<dbReference type="Gene3D" id="1.10.8.270">
    <property type="entry name" value="putative rabgap domain of human tbc1 domain family member 14 like domains"/>
    <property type="match status" value="1"/>
</dbReference>
<dbReference type="InterPro" id="IPR000195">
    <property type="entry name" value="Rab-GAP-TBC_dom"/>
</dbReference>
<dbReference type="EMBL" id="OZ020098">
    <property type="protein sequence ID" value="CAK9270178.1"/>
    <property type="molecule type" value="Genomic_DNA"/>
</dbReference>
<keyword evidence="3" id="KW-0812">Transmembrane</keyword>
<accession>A0ABP0WX21</accession>
<feature type="transmembrane region" description="Helical" evidence="3">
    <location>
        <begin position="143"/>
        <end position="163"/>
    </location>
</feature>
<evidence type="ECO:0000256" key="2">
    <source>
        <dbReference type="SAM" id="MobiDB-lite"/>
    </source>
</evidence>
<gene>
    <name evidence="5" type="ORF">CSSPJE1EN1_LOCUS15656</name>
</gene>
<name>A0ABP0WX21_9BRYO</name>
<dbReference type="SMART" id="SM00164">
    <property type="entry name" value="TBC"/>
    <property type="match status" value="1"/>
</dbReference>
<feature type="compositionally biased region" description="Basic and acidic residues" evidence="2">
    <location>
        <begin position="305"/>
        <end position="316"/>
    </location>
</feature>
<dbReference type="Pfam" id="PF00566">
    <property type="entry name" value="RabGAP-TBC"/>
    <property type="match status" value="1"/>
</dbReference>
<dbReference type="Gene3D" id="2.30.29.230">
    <property type="match status" value="1"/>
</dbReference>
<feature type="compositionally biased region" description="Basic and acidic residues" evidence="2">
    <location>
        <begin position="254"/>
        <end position="267"/>
    </location>
</feature>
<dbReference type="InterPro" id="IPR035969">
    <property type="entry name" value="Rab-GAP_TBC_sf"/>
</dbReference>
<dbReference type="InterPro" id="IPR021935">
    <property type="entry name" value="SGSM1/2_RBD"/>
</dbReference>
<evidence type="ECO:0000259" key="4">
    <source>
        <dbReference type="PROSITE" id="PS50086"/>
    </source>
</evidence>
<feature type="region of interest" description="Disordered" evidence="2">
    <location>
        <begin position="305"/>
        <end position="342"/>
    </location>
</feature>
<dbReference type="PROSITE" id="PS50086">
    <property type="entry name" value="TBC_RABGAP"/>
    <property type="match status" value="1"/>
</dbReference>
<dbReference type="SUPFAM" id="SSF47923">
    <property type="entry name" value="Ypt/Rab-GAP domain of gyp1p"/>
    <property type="match status" value="2"/>
</dbReference>
<dbReference type="PANTHER" id="PTHR22957">
    <property type="entry name" value="TBC1 DOMAIN FAMILY MEMBER GTPASE-ACTIVATING PROTEIN"/>
    <property type="match status" value="1"/>
</dbReference>
<keyword evidence="3" id="KW-0472">Membrane</keyword>
<feature type="domain" description="Rab-GAP TBC" evidence="4">
    <location>
        <begin position="376"/>
        <end position="586"/>
    </location>
</feature>
<dbReference type="Proteomes" id="UP001497444">
    <property type="component" value="Chromosome 3"/>
</dbReference>
<feature type="region of interest" description="Disordered" evidence="2">
    <location>
        <begin position="229"/>
        <end position="267"/>
    </location>
</feature>
<evidence type="ECO:0000256" key="3">
    <source>
        <dbReference type="SAM" id="Phobius"/>
    </source>
</evidence>
<evidence type="ECO:0000256" key="1">
    <source>
        <dbReference type="ARBA" id="ARBA00022468"/>
    </source>
</evidence>
<sequence length="666" mass="76245">MRGKTALTADNVDFVDDVDYAAVSQSASPSAATTVKGGSDTVPGKFKGKGSMSLSGSMDSYQVVYVKENVSVYPTQHARERISGRLRLIKQDPSLFMTWIPYNLQGGFVKDGAFLLPNDRNLYTIRAVSLAEMRSIRRHTPTLGWQYIIIVLTSGLAFPPLYFNNGGVREFLATLKAHAILVRSNDDANVYLVNDVQDPLQRSLMSLELTEVARVPAVVASTSKDDAYPVVRKQDQDQKNEVDGNSNLNSMGLSEDRQHKQSKDPARDLSIQVLEKFSMVTKFARDTSAQLFGESRLLGNSEMDFDRAPNRFHEDNSSSSRSSSLPPDRIANDSPALVWGRARPPPLGNEEWMTFLDSEGKVMDPRALKKRIFYGGVEQKLRHVVWKFLLGYYNFDSTHTMRKALVVKKREEYRVLKSQWQSVSEDQAKRFAKFRERKHRVEKDVVRTDRMLPFYDGDDNPNVELLRNILVTYSFYNFDLGYCQGMSDLLSPILYVMEDESEAFWCFAALMERMAPNFHRDQNGMHSQLLAISKLVQLLDNPLHDYFKQNECLNYFFCFRWILIHFKREFDYDNVLRLWEVLWSNYLSEHFHLYMCVALLKRHRRKIMDEQMEFDTLLKFINELSGHIDLESTLRDAEALCLFAGEKGAACITLVTPAVSAAGPET</sequence>
<dbReference type="Gene3D" id="1.10.472.80">
    <property type="entry name" value="Ypt/Rab-GAP domain of gyp1p, domain 3"/>
    <property type="match status" value="1"/>
</dbReference>
<dbReference type="PANTHER" id="PTHR22957:SF502">
    <property type="entry name" value="SMALL G PROTEIN SIGNALING MODULATOR 2-RELATED"/>
    <property type="match status" value="1"/>
</dbReference>
<reference evidence="5" key="1">
    <citation type="submission" date="2024-02" db="EMBL/GenBank/DDBJ databases">
        <authorList>
            <consortium name="ELIXIR-Norway"/>
            <consortium name="Elixir Norway"/>
        </authorList>
    </citation>
    <scope>NUCLEOTIDE SEQUENCE</scope>
</reference>
<protein>
    <recommendedName>
        <fullName evidence="4">Rab-GAP TBC domain-containing protein</fullName>
    </recommendedName>
</protein>
<organism evidence="5 6">
    <name type="scientific">Sphagnum jensenii</name>
    <dbReference type="NCBI Taxonomy" id="128206"/>
    <lineage>
        <taxon>Eukaryota</taxon>
        <taxon>Viridiplantae</taxon>
        <taxon>Streptophyta</taxon>
        <taxon>Embryophyta</taxon>
        <taxon>Bryophyta</taxon>
        <taxon>Sphagnophytina</taxon>
        <taxon>Sphagnopsida</taxon>
        <taxon>Sphagnales</taxon>
        <taxon>Sphagnaceae</taxon>
        <taxon>Sphagnum</taxon>
    </lineage>
</organism>
<feature type="compositionally biased region" description="Polar residues" evidence="2">
    <location>
        <begin position="243"/>
        <end position="252"/>
    </location>
</feature>
<evidence type="ECO:0000313" key="6">
    <source>
        <dbReference type="Proteomes" id="UP001497444"/>
    </source>
</evidence>
<keyword evidence="1" id="KW-0343">GTPase activation</keyword>
<proteinExistence type="predicted"/>